<feature type="region of interest" description="Disordered" evidence="1">
    <location>
        <begin position="190"/>
        <end position="209"/>
    </location>
</feature>
<dbReference type="EMBL" id="JAEKJR010000002">
    <property type="protein sequence ID" value="MBN8431777.1"/>
    <property type="molecule type" value="Genomic_DNA"/>
</dbReference>
<reference evidence="3 4" key="1">
    <citation type="submission" date="2020-12" db="EMBL/GenBank/DDBJ databases">
        <title>Oil enriched cultivation method for isolating marine PHA-producing bacteria.</title>
        <authorList>
            <person name="Zheng W."/>
            <person name="Yu S."/>
            <person name="Huang Y."/>
        </authorList>
    </citation>
    <scope>NUCLEOTIDE SEQUENCE [LARGE SCALE GENOMIC DNA]</scope>
    <source>
        <strain evidence="3 4">SN0-2</strain>
    </source>
</reference>
<accession>A0ABS3E925</accession>
<evidence type="ECO:0000313" key="4">
    <source>
        <dbReference type="Proteomes" id="UP000664293"/>
    </source>
</evidence>
<keyword evidence="2" id="KW-0812">Transmembrane</keyword>
<dbReference type="Proteomes" id="UP000664293">
    <property type="component" value="Unassembled WGS sequence"/>
</dbReference>
<gene>
    <name evidence="3" type="ORF">JF535_13035</name>
</gene>
<evidence type="ECO:0000256" key="2">
    <source>
        <dbReference type="SAM" id="Phobius"/>
    </source>
</evidence>
<keyword evidence="2" id="KW-0472">Membrane</keyword>
<proteinExistence type="predicted"/>
<sequence>MMTGIMTSVMTVGAALKQASPAPQNPPAPSPMSPEMQSLLAQLKDIQEPAPIGWWPLAPGWWMLAGLIVALLFAAGWLLLRLRKKRRRNLYRAEGERLLRALDLDAPRVVEQINILLKRVAVVTFGRDTCAPLTGQRWITFLESAVDEAMPEAARRALLESLYSDANAAQADLQALRDFAIDWTRKHQHPQLDTAKATAPAQQAEAEHV</sequence>
<dbReference type="RefSeq" id="WP_207002837.1">
    <property type="nucleotide sequence ID" value="NZ_JAEKJR010000002.1"/>
</dbReference>
<evidence type="ECO:0000256" key="1">
    <source>
        <dbReference type="SAM" id="MobiDB-lite"/>
    </source>
</evidence>
<feature type="compositionally biased region" description="Low complexity" evidence="1">
    <location>
        <begin position="194"/>
        <end position="209"/>
    </location>
</feature>
<keyword evidence="2" id="KW-1133">Transmembrane helix</keyword>
<organism evidence="3 4">
    <name type="scientific">Microbulbifer salipaludis</name>
    <dbReference type="NCBI Taxonomy" id="187980"/>
    <lineage>
        <taxon>Bacteria</taxon>
        <taxon>Pseudomonadati</taxon>
        <taxon>Pseudomonadota</taxon>
        <taxon>Gammaproteobacteria</taxon>
        <taxon>Cellvibrionales</taxon>
        <taxon>Microbulbiferaceae</taxon>
        <taxon>Microbulbifer</taxon>
    </lineage>
</organism>
<dbReference type="Pfam" id="PF14316">
    <property type="entry name" value="DUF4381"/>
    <property type="match status" value="1"/>
</dbReference>
<evidence type="ECO:0000313" key="3">
    <source>
        <dbReference type="EMBL" id="MBN8431777.1"/>
    </source>
</evidence>
<protein>
    <submittedName>
        <fullName evidence="3">DUF4381 domain-containing protein</fullName>
    </submittedName>
</protein>
<comment type="caution">
    <text evidence="3">The sequence shown here is derived from an EMBL/GenBank/DDBJ whole genome shotgun (WGS) entry which is preliminary data.</text>
</comment>
<feature type="transmembrane region" description="Helical" evidence="2">
    <location>
        <begin position="61"/>
        <end position="80"/>
    </location>
</feature>
<keyword evidence="4" id="KW-1185">Reference proteome</keyword>
<dbReference type="InterPro" id="IPR025489">
    <property type="entry name" value="DUF4381"/>
</dbReference>
<name>A0ABS3E925_9GAMM</name>